<evidence type="ECO:0000313" key="1">
    <source>
        <dbReference type="EMBL" id="RMB02711.1"/>
    </source>
</evidence>
<proteinExistence type="predicted"/>
<name>A0A3M0BYR7_9PROT</name>
<dbReference type="CDD" id="cd02440">
    <property type="entry name" value="AdoMet_MTases"/>
    <property type="match status" value="1"/>
</dbReference>
<dbReference type="InterPro" id="IPR029063">
    <property type="entry name" value="SAM-dependent_MTases_sf"/>
</dbReference>
<dbReference type="Pfam" id="PF07021">
    <property type="entry name" value="MetW"/>
    <property type="match status" value="1"/>
</dbReference>
<reference evidence="1 2" key="1">
    <citation type="submission" date="2018-10" db="EMBL/GenBank/DDBJ databases">
        <title>Genomic Encyclopedia of Archaeal and Bacterial Type Strains, Phase II (KMG-II): from individual species to whole genera.</title>
        <authorList>
            <person name="Goeker M."/>
        </authorList>
    </citation>
    <scope>NUCLEOTIDE SEQUENCE [LARGE SCALE GENOMIC DNA]</scope>
    <source>
        <strain evidence="1 2">DSM 25217</strain>
    </source>
</reference>
<sequence length="218" mass="23737">MTQGPIASANGTTAEIQPASLRPDLQMIADLITPGSRVLDVGCGDGALLDYLVREKDVDGRGMELDQDGVNACVGKGLFVVQGDADSDLGDYSDGTFDTVVLSRTLQAVHRPRDVLAHLLRIGRQAVVTIPNFGYLPVRLRLLFGGRMPVTRALDQSWFETENIHFCTILDLFDLARLEGADVTAFLPQGRKDRPLSLGPGLSNLFAEQALFRLEKQT</sequence>
<organism evidence="1 2">
    <name type="scientific">Eilatimonas milleporae</name>
    <dbReference type="NCBI Taxonomy" id="911205"/>
    <lineage>
        <taxon>Bacteria</taxon>
        <taxon>Pseudomonadati</taxon>
        <taxon>Pseudomonadota</taxon>
        <taxon>Alphaproteobacteria</taxon>
        <taxon>Kordiimonadales</taxon>
        <taxon>Kordiimonadaceae</taxon>
        <taxon>Eilatimonas</taxon>
    </lineage>
</organism>
<comment type="caution">
    <text evidence="1">The sequence shown here is derived from an EMBL/GenBank/DDBJ whole genome shotgun (WGS) entry which is preliminary data.</text>
</comment>
<dbReference type="EMBL" id="REFR01000014">
    <property type="protein sequence ID" value="RMB02711.1"/>
    <property type="molecule type" value="Genomic_DNA"/>
</dbReference>
<dbReference type="InterPro" id="IPR010743">
    <property type="entry name" value="Methionine_synth_MetW"/>
</dbReference>
<gene>
    <name evidence="1" type="ORF">BXY39_3062</name>
</gene>
<dbReference type="InParanoid" id="A0A3M0BYR7"/>
<dbReference type="Gene3D" id="3.40.50.150">
    <property type="entry name" value="Vaccinia Virus protein VP39"/>
    <property type="match status" value="1"/>
</dbReference>
<accession>A0A3M0BYR7</accession>
<dbReference type="AlphaFoldDB" id="A0A3M0BYR7"/>
<dbReference type="OrthoDB" id="9792690at2"/>
<protein>
    <submittedName>
        <fullName evidence="1">Methionine biosynthesis protein MetW</fullName>
    </submittedName>
</protein>
<dbReference type="NCBIfam" id="TIGR02081">
    <property type="entry name" value="metW"/>
    <property type="match status" value="1"/>
</dbReference>
<dbReference type="SUPFAM" id="SSF53335">
    <property type="entry name" value="S-adenosyl-L-methionine-dependent methyltransferases"/>
    <property type="match status" value="1"/>
</dbReference>
<evidence type="ECO:0000313" key="2">
    <source>
        <dbReference type="Proteomes" id="UP000271227"/>
    </source>
</evidence>
<dbReference type="Proteomes" id="UP000271227">
    <property type="component" value="Unassembled WGS sequence"/>
</dbReference>
<keyword evidence="2" id="KW-1185">Reference proteome</keyword>